<proteinExistence type="predicted"/>
<sequence>MDPLSLVAEHCIKSWHPIAFQNAEIPGRVNDRVTRETIEAWHTEPTSINRCVAHPAAYQALRAQLIKRKSKHGKRPNMNSTPGKPKTDMHVITPQYGVDECTVMITASSILTPTDEETCNQDTNITIHPGRQLRLMQSRVMATPLNERHVN</sequence>
<organism evidence="4">
    <name type="scientific">Schistocephalus solidus</name>
    <name type="common">Tapeworm</name>
    <dbReference type="NCBI Taxonomy" id="70667"/>
    <lineage>
        <taxon>Eukaryota</taxon>
        <taxon>Metazoa</taxon>
        <taxon>Spiralia</taxon>
        <taxon>Lophotrochozoa</taxon>
        <taxon>Platyhelminthes</taxon>
        <taxon>Cestoda</taxon>
        <taxon>Eucestoda</taxon>
        <taxon>Diphyllobothriidea</taxon>
        <taxon>Diphyllobothriidae</taxon>
        <taxon>Schistocephalus</taxon>
    </lineage>
</organism>
<evidence type="ECO:0000256" key="1">
    <source>
        <dbReference type="SAM" id="MobiDB-lite"/>
    </source>
</evidence>
<name>A0A183TS22_SCHSO</name>
<reference evidence="4" key="1">
    <citation type="submission" date="2016-06" db="UniProtKB">
        <authorList>
            <consortium name="WormBaseParasite"/>
        </authorList>
    </citation>
    <scope>IDENTIFICATION</scope>
</reference>
<dbReference type="EMBL" id="UYSU01046878">
    <property type="protein sequence ID" value="VDM05656.1"/>
    <property type="molecule type" value="Genomic_DNA"/>
</dbReference>
<dbReference type="Proteomes" id="UP000275846">
    <property type="component" value="Unassembled WGS sequence"/>
</dbReference>
<keyword evidence="3" id="KW-1185">Reference proteome</keyword>
<accession>A0A183TS22</accession>
<dbReference type="OrthoDB" id="6274432at2759"/>
<dbReference type="WBParaSite" id="SSLN_0001999701-mRNA-1">
    <property type="protein sequence ID" value="SSLN_0001999701-mRNA-1"/>
    <property type="gene ID" value="SSLN_0001999701"/>
</dbReference>
<feature type="region of interest" description="Disordered" evidence="1">
    <location>
        <begin position="68"/>
        <end position="90"/>
    </location>
</feature>
<protein>
    <submittedName>
        <fullName evidence="2 4">Uncharacterized protein</fullName>
    </submittedName>
</protein>
<gene>
    <name evidence="2" type="ORF">SSLN_LOCUS19270</name>
</gene>
<dbReference type="AlphaFoldDB" id="A0A183TS22"/>
<evidence type="ECO:0000313" key="2">
    <source>
        <dbReference type="EMBL" id="VDM05656.1"/>
    </source>
</evidence>
<reference evidence="2 3" key="2">
    <citation type="submission" date="2018-11" db="EMBL/GenBank/DDBJ databases">
        <authorList>
            <consortium name="Pathogen Informatics"/>
        </authorList>
    </citation>
    <scope>NUCLEOTIDE SEQUENCE [LARGE SCALE GENOMIC DNA]</scope>
    <source>
        <strain evidence="2 3">NST_G2</strain>
    </source>
</reference>
<evidence type="ECO:0000313" key="3">
    <source>
        <dbReference type="Proteomes" id="UP000275846"/>
    </source>
</evidence>
<evidence type="ECO:0000313" key="4">
    <source>
        <dbReference type="WBParaSite" id="SSLN_0001999701-mRNA-1"/>
    </source>
</evidence>